<accession>A0A9P4LXQ7</accession>
<gene>
    <name evidence="2" type="ORF">K490DRAFT_65224</name>
</gene>
<feature type="region of interest" description="Disordered" evidence="1">
    <location>
        <begin position="1"/>
        <end position="30"/>
    </location>
</feature>
<comment type="caution">
    <text evidence="2">The sequence shown here is derived from an EMBL/GenBank/DDBJ whole genome shotgun (WGS) entry which is preliminary data.</text>
</comment>
<dbReference type="EMBL" id="ML978718">
    <property type="protein sequence ID" value="KAF2087944.1"/>
    <property type="molecule type" value="Genomic_DNA"/>
</dbReference>
<feature type="compositionally biased region" description="Polar residues" evidence="1">
    <location>
        <begin position="1"/>
        <end position="14"/>
    </location>
</feature>
<dbReference type="Proteomes" id="UP000799776">
    <property type="component" value="Unassembled WGS sequence"/>
</dbReference>
<name>A0A9P4LXQ7_9PEZI</name>
<organism evidence="2 3">
    <name type="scientific">Saccharata proteae CBS 121410</name>
    <dbReference type="NCBI Taxonomy" id="1314787"/>
    <lineage>
        <taxon>Eukaryota</taxon>
        <taxon>Fungi</taxon>
        <taxon>Dikarya</taxon>
        <taxon>Ascomycota</taxon>
        <taxon>Pezizomycotina</taxon>
        <taxon>Dothideomycetes</taxon>
        <taxon>Dothideomycetes incertae sedis</taxon>
        <taxon>Botryosphaeriales</taxon>
        <taxon>Saccharataceae</taxon>
        <taxon>Saccharata</taxon>
    </lineage>
</organism>
<reference evidence="2" key="1">
    <citation type="journal article" date="2020" name="Stud. Mycol.">
        <title>101 Dothideomycetes genomes: a test case for predicting lifestyles and emergence of pathogens.</title>
        <authorList>
            <person name="Haridas S."/>
            <person name="Albert R."/>
            <person name="Binder M."/>
            <person name="Bloem J."/>
            <person name="Labutti K."/>
            <person name="Salamov A."/>
            <person name="Andreopoulos B."/>
            <person name="Baker S."/>
            <person name="Barry K."/>
            <person name="Bills G."/>
            <person name="Bluhm B."/>
            <person name="Cannon C."/>
            <person name="Castanera R."/>
            <person name="Culley D."/>
            <person name="Daum C."/>
            <person name="Ezra D."/>
            <person name="Gonzalez J."/>
            <person name="Henrissat B."/>
            <person name="Kuo A."/>
            <person name="Liang C."/>
            <person name="Lipzen A."/>
            <person name="Lutzoni F."/>
            <person name="Magnuson J."/>
            <person name="Mondo S."/>
            <person name="Nolan M."/>
            <person name="Ohm R."/>
            <person name="Pangilinan J."/>
            <person name="Park H.-J."/>
            <person name="Ramirez L."/>
            <person name="Alfaro M."/>
            <person name="Sun H."/>
            <person name="Tritt A."/>
            <person name="Yoshinaga Y."/>
            <person name="Zwiers L.-H."/>
            <person name="Turgeon B."/>
            <person name="Goodwin S."/>
            <person name="Spatafora J."/>
            <person name="Crous P."/>
            <person name="Grigoriev I."/>
        </authorList>
    </citation>
    <scope>NUCLEOTIDE SEQUENCE</scope>
    <source>
        <strain evidence="2">CBS 121410</strain>
    </source>
</reference>
<proteinExistence type="predicted"/>
<sequence>MTTFATANRSNDSLLPSHASTKARRTSTSRRALSYLKSSFHADETTTDPTFVAHRAHRAANPSTTLVTVSDPTFSMRPASKNYIETRTDPSFTALRKARDARSPNSYVETRTDPSFTALKVRTPGQADAYVETRSDPTFAMARAHREAHPERRVERRTDPSFTMLDGGRRFNC</sequence>
<evidence type="ECO:0000256" key="1">
    <source>
        <dbReference type="SAM" id="MobiDB-lite"/>
    </source>
</evidence>
<dbReference type="AlphaFoldDB" id="A0A9P4LXQ7"/>
<keyword evidence="3" id="KW-1185">Reference proteome</keyword>
<protein>
    <submittedName>
        <fullName evidence="2">Uncharacterized protein</fullName>
    </submittedName>
</protein>
<evidence type="ECO:0000313" key="3">
    <source>
        <dbReference type="Proteomes" id="UP000799776"/>
    </source>
</evidence>
<evidence type="ECO:0000313" key="2">
    <source>
        <dbReference type="EMBL" id="KAF2087944.1"/>
    </source>
</evidence>